<feature type="domain" description="Potassium channel" evidence="15">
    <location>
        <begin position="299"/>
        <end position="356"/>
    </location>
</feature>
<evidence type="ECO:0008006" key="18">
    <source>
        <dbReference type="Google" id="ProtNLM"/>
    </source>
</evidence>
<dbReference type="GeneID" id="20805982"/>
<feature type="transmembrane region" description="Helical" evidence="13">
    <location>
        <begin position="238"/>
        <end position="258"/>
    </location>
</feature>
<feature type="region of interest" description="Disordered" evidence="12">
    <location>
        <begin position="945"/>
        <end position="973"/>
    </location>
</feature>
<proteinExistence type="predicted"/>
<name>W4GWB7_APHAT</name>
<evidence type="ECO:0000256" key="12">
    <source>
        <dbReference type="SAM" id="MobiDB-lite"/>
    </source>
</evidence>
<evidence type="ECO:0000256" key="6">
    <source>
        <dbReference type="ARBA" id="ARBA00022958"/>
    </source>
</evidence>
<dbReference type="InterPro" id="IPR003929">
    <property type="entry name" value="K_chnl_BK_asu"/>
</dbReference>
<evidence type="ECO:0000256" key="10">
    <source>
        <dbReference type="ARBA" id="ARBA00023303"/>
    </source>
</evidence>
<dbReference type="PANTHER" id="PTHR10027:SF10">
    <property type="entry name" value="SLOWPOKE 2, ISOFORM D"/>
    <property type="match status" value="1"/>
</dbReference>
<evidence type="ECO:0000256" key="13">
    <source>
        <dbReference type="SAM" id="Phobius"/>
    </source>
</evidence>
<feature type="transmembrane region" description="Helical" evidence="13">
    <location>
        <begin position="148"/>
        <end position="167"/>
    </location>
</feature>
<keyword evidence="9 13" id="KW-0472">Membrane</keyword>
<dbReference type="OrthoDB" id="10035564at2759"/>
<evidence type="ECO:0000259" key="16">
    <source>
        <dbReference type="Pfam" id="PF22614"/>
    </source>
</evidence>
<dbReference type="VEuPathDB" id="FungiDB:H257_03986"/>
<dbReference type="Pfam" id="PF03493">
    <property type="entry name" value="BK_channel_a"/>
    <property type="match status" value="1"/>
</dbReference>
<dbReference type="AlphaFoldDB" id="W4GWB7"/>
<evidence type="ECO:0000256" key="8">
    <source>
        <dbReference type="ARBA" id="ARBA00023065"/>
    </source>
</evidence>
<evidence type="ECO:0000256" key="2">
    <source>
        <dbReference type="ARBA" id="ARBA00022448"/>
    </source>
</evidence>
<keyword evidence="7 13" id="KW-1133">Transmembrane helix</keyword>
<dbReference type="SUPFAM" id="SSF81324">
    <property type="entry name" value="Voltage-gated potassium channels"/>
    <property type="match status" value="1"/>
</dbReference>
<keyword evidence="2" id="KW-0813">Transport</keyword>
<protein>
    <recommendedName>
        <fullName evidence="18">Calcium-activated potassium channel BK alpha subunit domain-containing protein</fullName>
    </recommendedName>
</protein>
<comment type="catalytic activity">
    <reaction evidence="11">
        <text>K(+)(in) = K(+)(out)</text>
        <dbReference type="Rhea" id="RHEA:29463"/>
        <dbReference type="ChEBI" id="CHEBI:29103"/>
    </reaction>
</comment>
<dbReference type="STRING" id="112090.W4GWB7"/>
<feature type="transmembrane region" description="Helical" evidence="13">
    <location>
        <begin position="118"/>
        <end position="136"/>
    </location>
</feature>
<dbReference type="EMBL" id="KI913120">
    <property type="protein sequence ID" value="ETV83198.1"/>
    <property type="molecule type" value="Genomic_DNA"/>
</dbReference>
<dbReference type="PANTHER" id="PTHR10027">
    <property type="entry name" value="CALCIUM-ACTIVATED POTASSIUM CHANNEL ALPHA CHAIN"/>
    <property type="match status" value="1"/>
</dbReference>
<evidence type="ECO:0000256" key="7">
    <source>
        <dbReference type="ARBA" id="ARBA00022989"/>
    </source>
</evidence>
<dbReference type="InterPro" id="IPR013099">
    <property type="entry name" value="K_chnl_dom"/>
</dbReference>
<dbReference type="Gene3D" id="1.10.287.70">
    <property type="match status" value="1"/>
</dbReference>
<feature type="region of interest" description="Disordered" evidence="12">
    <location>
        <begin position="399"/>
        <end position="427"/>
    </location>
</feature>
<keyword evidence="10" id="KW-0407">Ion channel</keyword>
<dbReference type="InterPro" id="IPR047871">
    <property type="entry name" value="K_chnl_Slo-like"/>
</dbReference>
<keyword evidence="6" id="KW-0630">Potassium</keyword>
<keyword evidence="4 13" id="KW-0812">Transmembrane</keyword>
<evidence type="ECO:0000256" key="4">
    <source>
        <dbReference type="ARBA" id="ARBA00022692"/>
    </source>
</evidence>
<keyword evidence="3" id="KW-0633">Potassium transport</keyword>
<evidence type="ECO:0000259" key="14">
    <source>
        <dbReference type="Pfam" id="PF03493"/>
    </source>
</evidence>
<evidence type="ECO:0000256" key="3">
    <source>
        <dbReference type="ARBA" id="ARBA00022538"/>
    </source>
</evidence>
<evidence type="ECO:0000313" key="17">
    <source>
        <dbReference type="EMBL" id="ETV83198.1"/>
    </source>
</evidence>
<sequence>MVQTLGDAVAMGVDLATSIKFKNATWINNTFVTDVYEYHRSNMSGTVMSVLAEKACALLDENPECFTANWELVSMQFRFWLYLQTPIFAVSVLFEWLEMARNPYIERLRRLASYSAHAGAGLQLISSLVCCGAWIVRAGSMRLNPATWAVESLLLMFCAFSYSLRWISAPNKVYHCLQLNNLFDLLSITSHFALGTSVAVGKLRYSWLNFAFLRSYIIYHVLATVFDRYKTNYSMQLGRILVKTACLIFFAAAVLYSLEYLGEIPDTNSFLVHVYMCPTPAGELIPSNNTDGFESGLCTERMSLFTSLYFMLVTVSTVGYGDITPKTVLGRFLVLFFIPAGIYFFAAETANLVAIFEDRRLGRRRYALKRHTPHVVLTGNPAAVQVLDFLREFFHPDHDHHLSSSHPPPSSAPPGIPSGATRRQRHAAARTRHMELVVLVEFHGHADAEAAFHRVVLAYIDAHPHMHGKVTLLSGSPLSDPDLCRAKIRDATAVFFLPNKYAKLANEEDAANVLRVLAVTNVVADASHLFAMVVNAENHKLLEATGIPADHLVCSDEIKLGLMGLSCRCRGLSTLMANLIGSFDMQAFEDVVRRNNEDAGNVGDQVPLWVEEYVTGAAKEIYACHLDERFHGMTFLDAAHMIFGDTNGQVLLLAVQDDDHHHDIVTNPGHTFVLARATKVYMIAESVKTVAPFAAVGQALHTSKLMGLLKVRNHLVKAAHRARHTVEKRIPKSVRDYIGRMVTLEKARPPPPALLNAGGHIVICSGPSGDQTIARLVNFLRPLRKDHVTAPVAVVIIHPTEFKDSAWAQLSVFGDVYHLHGSPQKHSSLVRAGIYKASAVIVLDQGSEEGNLIDSEAIFKTMLIDAAIQDAPHMAHPRVQFSIIELKEEHFNKYLDILHGSPTTDDPAIPSAIHVHSLRRSSNQSATPMLTGTPLSPQTLAAHVRPPQMSSRSQGSRLSRASQATSRITQGGGGRRLALQRSYSMDITQWVSDKWNTFKDVWREIRAALFRNGLARGVKDDDGDRRGTVNKAYALMDQFNVDDETFFQERYISGGLFPAYVADELLIQSFYNASINVFMRHVLDGKSIFMLYDIPVQWRHLQLSYGDLVSRMTRQHAHALPIGLLRAPSFLNGAAKPYVYTSPYAHTIVDPHDKVFVLINHSAIHRVARKLQRRFAARKRWRQTVAAAVAAAPQGQAAP</sequence>
<evidence type="ECO:0000256" key="1">
    <source>
        <dbReference type="ARBA" id="ARBA00004141"/>
    </source>
</evidence>
<feature type="domain" description="Calcium-activated potassium channel BK alpha subunit" evidence="14">
    <location>
        <begin position="550"/>
        <end position="655"/>
    </location>
</feature>
<feature type="transmembrane region" description="Helical" evidence="13">
    <location>
        <begin position="332"/>
        <end position="356"/>
    </location>
</feature>
<feature type="transmembrane region" description="Helical" evidence="13">
    <location>
        <begin position="302"/>
        <end position="320"/>
    </location>
</feature>
<evidence type="ECO:0000259" key="15">
    <source>
        <dbReference type="Pfam" id="PF07885"/>
    </source>
</evidence>
<evidence type="ECO:0000256" key="5">
    <source>
        <dbReference type="ARBA" id="ARBA00022826"/>
    </source>
</evidence>
<organism evidence="17">
    <name type="scientific">Aphanomyces astaci</name>
    <name type="common">Crayfish plague agent</name>
    <dbReference type="NCBI Taxonomy" id="112090"/>
    <lineage>
        <taxon>Eukaryota</taxon>
        <taxon>Sar</taxon>
        <taxon>Stramenopiles</taxon>
        <taxon>Oomycota</taxon>
        <taxon>Saprolegniomycetes</taxon>
        <taxon>Saprolegniales</taxon>
        <taxon>Verrucalvaceae</taxon>
        <taxon>Aphanomyces</taxon>
    </lineage>
</organism>
<feature type="domain" description="RCK N-terminal" evidence="16">
    <location>
        <begin position="759"/>
        <end position="872"/>
    </location>
</feature>
<feature type="compositionally biased region" description="Polar residues" evidence="12">
    <location>
        <begin position="948"/>
        <end position="969"/>
    </location>
</feature>
<feature type="compositionally biased region" description="Pro residues" evidence="12">
    <location>
        <begin position="406"/>
        <end position="416"/>
    </location>
</feature>
<accession>W4GWB7</accession>
<dbReference type="InterPro" id="IPR003148">
    <property type="entry name" value="RCK_N"/>
</dbReference>
<evidence type="ECO:0000256" key="9">
    <source>
        <dbReference type="ARBA" id="ARBA00023136"/>
    </source>
</evidence>
<keyword evidence="8" id="KW-0406">Ion transport</keyword>
<comment type="subcellular location">
    <subcellularLocation>
        <location evidence="1">Membrane</location>
        <topology evidence="1">Multi-pass membrane protein</topology>
    </subcellularLocation>
</comment>
<dbReference type="Pfam" id="PF07885">
    <property type="entry name" value="Ion_trans_2"/>
    <property type="match status" value="1"/>
</dbReference>
<dbReference type="RefSeq" id="XP_009826628.1">
    <property type="nucleotide sequence ID" value="XM_009828326.1"/>
</dbReference>
<dbReference type="GO" id="GO:0005267">
    <property type="term" value="F:potassium channel activity"/>
    <property type="evidence" value="ECO:0007669"/>
    <property type="project" value="UniProtKB-KW"/>
</dbReference>
<reference evidence="17" key="1">
    <citation type="submission" date="2013-12" db="EMBL/GenBank/DDBJ databases">
        <title>The Genome Sequence of Aphanomyces astaci APO3.</title>
        <authorList>
            <consortium name="The Broad Institute Genomics Platform"/>
            <person name="Russ C."/>
            <person name="Tyler B."/>
            <person name="van West P."/>
            <person name="Dieguez-Uribeondo J."/>
            <person name="Young S.K."/>
            <person name="Zeng Q."/>
            <person name="Gargeya S."/>
            <person name="Fitzgerald M."/>
            <person name="Abouelleil A."/>
            <person name="Alvarado L."/>
            <person name="Chapman S.B."/>
            <person name="Gainer-Dewar J."/>
            <person name="Goldberg J."/>
            <person name="Griggs A."/>
            <person name="Gujja S."/>
            <person name="Hansen M."/>
            <person name="Howarth C."/>
            <person name="Imamovic A."/>
            <person name="Ireland A."/>
            <person name="Larimer J."/>
            <person name="McCowan C."/>
            <person name="Murphy C."/>
            <person name="Pearson M."/>
            <person name="Poon T.W."/>
            <person name="Priest M."/>
            <person name="Roberts A."/>
            <person name="Saif S."/>
            <person name="Shea T."/>
            <person name="Sykes S."/>
            <person name="Wortman J."/>
            <person name="Nusbaum C."/>
            <person name="Birren B."/>
        </authorList>
    </citation>
    <scope>NUCLEOTIDE SEQUENCE [LARGE SCALE GENOMIC DNA]</scope>
    <source>
        <strain evidence="17">APO3</strain>
    </source>
</reference>
<dbReference type="GO" id="GO:0016020">
    <property type="term" value="C:membrane"/>
    <property type="evidence" value="ECO:0007669"/>
    <property type="project" value="UniProtKB-SubCell"/>
</dbReference>
<keyword evidence="5" id="KW-0631">Potassium channel</keyword>
<evidence type="ECO:0000256" key="11">
    <source>
        <dbReference type="ARBA" id="ARBA00034430"/>
    </source>
</evidence>
<gene>
    <name evidence="17" type="ORF">H257_03986</name>
</gene>
<dbReference type="Pfam" id="PF22614">
    <property type="entry name" value="Slo-like_RCK"/>
    <property type="match status" value="2"/>
</dbReference>
<dbReference type="Gene3D" id="3.40.50.720">
    <property type="entry name" value="NAD(P)-binding Rossmann-like Domain"/>
    <property type="match status" value="2"/>
</dbReference>
<feature type="domain" description="RCK N-terminal" evidence="16">
    <location>
        <begin position="467"/>
        <end position="525"/>
    </location>
</feature>